<dbReference type="AlphaFoldDB" id="A0A4U3A7P4"/>
<name>A0A4U3A7P4_BACMY</name>
<dbReference type="RefSeq" id="WP_137057907.1">
    <property type="nucleotide sequence ID" value="NZ_SZOD01000332.1"/>
</dbReference>
<dbReference type="Pfam" id="PF11195">
    <property type="entry name" value="Tad2-like"/>
    <property type="match status" value="1"/>
</dbReference>
<proteinExistence type="predicted"/>
<dbReference type="Proteomes" id="UP000305524">
    <property type="component" value="Unassembled WGS sequence"/>
</dbReference>
<evidence type="ECO:0000313" key="2">
    <source>
        <dbReference type="EMBL" id="TKI84196.1"/>
    </source>
</evidence>
<reference evidence="2 3" key="1">
    <citation type="journal article" date="2019" name="Environ. Microbiol.">
        <title>An active ?-lactamase is a part of an orchestrated cell wall stress resistance network of Bacillus subtilis and related rhizosphere species.</title>
        <authorList>
            <person name="Bucher T."/>
            <person name="Keren-Paz A."/>
            <person name="Hausser J."/>
            <person name="Olender T."/>
            <person name="Cytryn E."/>
            <person name="Kolodkin-Gal I."/>
        </authorList>
    </citation>
    <scope>NUCLEOTIDE SEQUENCE [LARGE SCALE GENOMIC DNA]</scope>
    <source>
        <strain evidence="2 3">I186</strain>
    </source>
</reference>
<comment type="caution">
    <text evidence="2">The sequence shown here is derived from an EMBL/GenBank/DDBJ whole genome shotgun (WGS) entry which is preliminary data.</text>
</comment>
<dbReference type="InterPro" id="IPR021361">
    <property type="entry name" value="Tad2-like_dom"/>
</dbReference>
<evidence type="ECO:0000259" key="1">
    <source>
        <dbReference type="Pfam" id="PF11195"/>
    </source>
</evidence>
<sequence>MNIQEATKLAMEQNKFISRMHFINTFKVRIKPTNGYVLCESYPLNADEIGAPNPRRGWQPKAEDLVADDWIVID</sequence>
<feature type="domain" description="Thoeris anti-defense 2-like" evidence="1">
    <location>
        <begin position="1"/>
        <end position="73"/>
    </location>
</feature>
<keyword evidence="2" id="KW-0456">Lyase</keyword>
<organism evidence="2 3">
    <name type="scientific">Bacillus mycoides</name>
    <dbReference type="NCBI Taxonomy" id="1405"/>
    <lineage>
        <taxon>Bacteria</taxon>
        <taxon>Bacillati</taxon>
        <taxon>Bacillota</taxon>
        <taxon>Bacilli</taxon>
        <taxon>Bacillales</taxon>
        <taxon>Bacillaceae</taxon>
        <taxon>Bacillus</taxon>
        <taxon>Bacillus cereus group</taxon>
    </lineage>
</organism>
<dbReference type="EMBL" id="SZOD01000332">
    <property type="protein sequence ID" value="TKI84196.1"/>
    <property type="molecule type" value="Genomic_DNA"/>
</dbReference>
<gene>
    <name evidence="2" type="ORF">FC701_14850</name>
</gene>
<evidence type="ECO:0000313" key="3">
    <source>
        <dbReference type="Proteomes" id="UP000305524"/>
    </source>
</evidence>
<dbReference type="GO" id="GO:0016829">
    <property type="term" value="F:lyase activity"/>
    <property type="evidence" value="ECO:0007669"/>
    <property type="project" value="UniProtKB-KW"/>
</dbReference>
<protein>
    <submittedName>
        <fullName evidence="2">Aspartate ammonia-lyase</fullName>
    </submittedName>
</protein>
<accession>A0A4U3A7P4</accession>